<accession>A0A2M8EUV5</accession>
<organism evidence="1 2">
    <name type="scientific">Candidatus Shapirobacteria bacterium CG_4_9_14_0_2_um_filter_40_11</name>
    <dbReference type="NCBI Taxonomy" id="1974876"/>
    <lineage>
        <taxon>Bacteria</taxon>
        <taxon>Candidatus Shapironibacteriota</taxon>
    </lineage>
</organism>
<dbReference type="Proteomes" id="UP000230885">
    <property type="component" value="Unassembled WGS sequence"/>
</dbReference>
<dbReference type="InterPro" id="IPR023346">
    <property type="entry name" value="Lysozyme-like_dom_sf"/>
</dbReference>
<dbReference type="AlphaFoldDB" id="A0A2M8EUV5"/>
<protein>
    <recommendedName>
        <fullName evidence="3">Mannosyl-glycoprotein endo-beta-N-acetylglucosamidase-like domain-containing protein</fullName>
    </recommendedName>
</protein>
<evidence type="ECO:0008006" key="3">
    <source>
        <dbReference type="Google" id="ProtNLM"/>
    </source>
</evidence>
<evidence type="ECO:0000313" key="1">
    <source>
        <dbReference type="EMBL" id="PJC28902.1"/>
    </source>
</evidence>
<proteinExistence type="predicted"/>
<dbReference type="SUPFAM" id="SSF53955">
    <property type="entry name" value="Lysozyme-like"/>
    <property type="match status" value="1"/>
</dbReference>
<sequence>MLLIPFFMKKIFCLMVIVFLAGGLFSAQKAEAAGIAGASASLVDELSKPDLRIKQLELALKYYKSPLADYSADFVQMADKYGIDWRLLPAISGVESTFGKHYIAGTFNAYGWGGGTIRFESWKDSIEKVSKALSEKYYGRGLDTPYKIAPVYCPPSKVWAGNVTFFMEKMEGFNGKDDLSAQWYLTKK</sequence>
<name>A0A2M8EUV5_9BACT</name>
<reference evidence="2" key="1">
    <citation type="submission" date="2017-09" db="EMBL/GenBank/DDBJ databases">
        <title>Depth-based differentiation of microbial function through sediment-hosted aquifers and enrichment of novel symbionts in the deep terrestrial subsurface.</title>
        <authorList>
            <person name="Probst A.J."/>
            <person name="Ladd B."/>
            <person name="Jarett J.K."/>
            <person name="Geller-Mcgrath D.E."/>
            <person name="Sieber C.M.K."/>
            <person name="Emerson J.B."/>
            <person name="Anantharaman K."/>
            <person name="Thomas B.C."/>
            <person name="Malmstrom R."/>
            <person name="Stieglmeier M."/>
            <person name="Klingl A."/>
            <person name="Woyke T."/>
            <person name="Ryan C.M."/>
            <person name="Banfield J.F."/>
        </authorList>
    </citation>
    <scope>NUCLEOTIDE SEQUENCE [LARGE SCALE GENOMIC DNA]</scope>
</reference>
<gene>
    <name evidence="1" type="ORF">CO053_02145</name>
</gene>
<evidence type="ECO:0000313" key="2">
    <source>
        <dbReference type="Proteomes" id="UP000230885"/>
    </source>
</evidence>
<dbReference type="EMBL" id="PFSE01000032">
    <property type="protein sequence ID" value="PJC28902.1"/>
    <property type="molecule type" value="Genomic_DNA"/>
</dbReference>
<comment type="caution">
    <text evidence="1">The sequence shown here is derived from an EMBL/GenBank/DDBJ whole genome shotgun (WGS) entry which is preliminary data.</text>
</comment>